<dbReference type="OrthoDB" id="9814088at2"/>
<dbReference type="EMBL" id="QYBB01000019">
    <property type="protein sequence ID" value="RYC30959.1"/>
    <property type="molecule type" value="Genomic_DNA"/>
</dbReference>
<dbReference type="GO" id="GO:0004386">
    <property type="term" value="F:helicase activity"/>
    <property type="evidence" value="ECO:0007669"/>
    <property type="project" value="UniProtKB-KW"/>
</dbReference>
<dbReference type="InterPro" id="IPR038718">
    <property type="entry name" value="SNF2-like_sf"/>
</dbReference>
<feature type="domain" description="Helicase C-terminal" evidence="5">
    <location>
        <begin position="972"/>
        <end position="1129"/>
    </location>
</feature>
<keyword evidence="2" id="KW-0479">Metal-binding</keyword>
<dbReference type="Pfam" id="PF00176">
    <property type="entry name" value="SNF2-rel_dom"/>
    <property type="match status" value="1"/>
</dbReference>
<sequence length="1134" mass="122575">MEFDLDEIHRRCGHAAAENGRRYQARGLVVAFDWDGDTILSAVKGTEARPYRQAVTIKERKGRLSIVGTCSCPVETNCKHVAAALFEAYGRVADARAAAARTPERRLARLTAAPQQGARTPAADPDVLPASLADWLADLDRAVKTVDEDYPPGITQRIVYLLVPLRDEPRMPQLGVQCVTAKLRKDGTFLPDSKPYSAHRASTATAKYLRPSDDRILRDLARIPSVYGLAIHRLTGEAGAEVLAAILDTGRARWQTVEGPALAAGPPRDGRIAWSEVEGGALLPRLDVEGAGMPLAGTPPVYVDPGAGLLGPVETGQPARLAAALFRAPPVAPLALAALNERLAKRLPALAGLTPPTPEVERRTGLAPVPSLRLFVAPLPGPREAAAFGGFAGQPSAVQVSPAPAALARLSFRYGDAAVPLGETRPTVAMFAGGRLVEVARDPDAEAAAVLLLLRRGFAPAPELRPGLPRDHARDLLPGTEPADWLHAVSEVVPDLRRAGWVVEIAPDFPYRVLRAEGELDAELRGTSGIDWLELHLGVTVDGERVDLVGPIVALISSPDFSMESFAALADNDDKPVFLPLPGGRVLSMQMGRLRPIVEGMCDLAFGLDRDGGPLRLSLQDAARLFAFEAATAGAALRWRGGDALRDLGRKLAAAGGIPPVALPPGFRATLRPYQAEGVGWLSLLREVGLGGILADDMGLGKTVQALAFLSVEKAAGRLDRPALVVAPTSLMGNWAREAARFAPDLRVLTLHGPARHALFAEIDDHDLVLTTYPLVARDRAVLAEEEWHVLLLDEAQTIKNPDAATTKLVLSLQARHRFCLTGTPLENNLAELWSLFSFACPGLLGDRKRFTIDWRTPIEKSGNADRARLLARRVRPFLLRRTKEEVARDLPPKTEMVERVAFEPAQRDVYETIRLSMHARIRKAIEDKGWAKSRIVVLDALLKLRQACCDPRLLQLKTKAAASAGSAKLERLEEMLRELLAEGRRVIVFSQFTSMLDLIRPRLDAAGIRYSLLTGATRDRSAAIAGFDAGEADVFLISLKAGGVGLNLVSADTVVLYDPWWNPAVEEQAIDRAHRIGQTKPVFVHKLVAANTIEEKMEVLKDKKAALAASLFDPDGEPTLAMTEDDIEMLLAS</sequence>
<dbReference type="Gene3D" id="3.40.50.300">
    <property type="entry name" value="P-loop containing nucleotide triphosphate hydrolases"/>
    <property type="match status" value="1"/>
</dbReference>
<protein>
    <submittedName>
        <fullName evidence="6">Serine/threonine protein phosphatase</fullName>
    </submittedName>
</protein>
<dbReference type="InterPro" id="IPR014001">
    <property type="entry name" value="Helicase_ATP-bd"/>
</dbReference>
<keyword evidence="7" id="KW-1185">Reference proteome</keyword>
<dbReference type="SMART" id="SM00490">
    <property type="entry name" value="HELICc"/>
    <property type="match status" value="1"/>
</dbReference>
<dbReference type="InterPro" id="IPR007527">
    <property type="entry name" value="Znf_SWIM"/>
</dbReference>
<evidence type="ECO:0000259" key="4">
    <source>
        <dbReference type="PROSITE" id="PS51192"/>
    </source>
</evidence>
<dbReference type="PROSITE" id="PS50966">
    <property type="entry name" value="ZF_SWIM"/>
    <property type="match status" value="1"/>
</dbReference>
<dbReference type="PANTHER" id="PTHR10799">
    <property type="entry name" value="SNF2/RAD54 HELICASE FAMILY"/>
    <property type="match status" value="1"/>
</dbReference>
<dbReference type="InterPro" id="IPR049730">
    <property type="entry name" value="SNF2/RAD54-like_C"/>
</dbReference>
<comment type="caution">
    <text evidence="6">The sequence shown here is derived from an EMBL/GenBank/DDBJ whole genome shotgun (WGS) entry which is preliminary data.</text>
</comment>
<dbReference type="InterPro" id="IPR001650">
    <property type="entry name" value="Helicase_C-like"/>
</dbReference>
<dbReference type="GO" id="GO:0016787">
    <property type="term" value="F:hydrolase activity"/>
    <property type="evidence" value="ECO:0007669"/>
    <property type="project" value="UniProtKB-KW"/>
</dbReference>
<dbReference type="GO" id="GO:0008270">
    <property type="term" value="F:zinc ion binding"/>
    <property type="evidence" value="ECO:0007669"/>
    <property type="project" value="UniProtKB-KW"/>
</dbReference>
<evidence type="ECO:0000313" key="6">
    <source>
        <dbReference type="EMBL" id="RYC30959.1"/>
    </source>
</evidence>
<name>A0A4Q2U371_9HYPH</name>
<dbReference type="InterPro" id="IPR027417">
    <property type="entry name" value="P-loop_NTPase"/>
</dbReference>
<keyword evidence="1" id="KW-0378">Hydrolase</keyword>
<dbReference type="GO" id="GO:0005524">
    <property type="term" value="F:ATP binding"/>
    <property type="evidence" value="ECO:0007669"/>
    <property type="project" value="InterPro"/>
</dbReference>
<dbReference type="Proteomes" id="UP000290759">
    <property type="component" value="Unassembled WGS sequence"/>
</dbReference>
<dbReference type="Pfam" id="PF00271">
    <property type="entry name" value="Helicase_C"/>
    <property type="match status" value="1"/>
</dbReference>
<dbReference type="SUPFAM" id="SSF52540">
    <property type="entry name" value="P-loop containing nucleoside triphosphate hydrolases"/>
    <property type="match status" value="2"/>
</dbReference>
<reference evidence="6 7" key="1">
    <citation type="submission" date="2018-12" db="EMBL/GenBank/DDBJ databases">
        <authorList>
            <person name="Grouzdev D.S."/>
            <person name="Krutkina M.S."/>
        </authorList>
    </citation>
    <scope>NUCLEOTIDE SEQUENCE [LARGE SCALE GENOMIC DNA]</scope>
    <source>
        <strain evidence="6 7">RmlP026</strain>
    </source>
</reference>
<dbReference type="CDD" id="cd18012">
    <property type="entry name" value="DEXQc_arch_SWI2_SNF2"/>
    <property type="match status" value="1"/>
</dbReference>
<proteinExistence type="predicted"/>
<gene>
    <name evidence="6" type="ORF">D3273_16070</name>
</gene>
<dbReference type="AlphaFoldDB" id="A0A4Q2U371"/>
<feature type="domain" description="Helicase ATP-binding" evidence="4">
    <location>
        <begin position="683"/>
        <end position="843"/>
    </location>
</feature>
<organism evidence="6 7">
    <name type="scientific">Lichenibacterium minor</name>
    <dbReference type="NCBI Taxonomy" id="2316528"/>
    <lineage>
        <taxon>Bacteria</taxon>
        <taxon>Pseudomonadati</taxon>
        <taxon>Pseudomonadota</taxon>
        <taxon>Alphaproteobacteria</taxon>
        <taxon>Hyphomicrobiales</taxon>
        <taxon>Lichenihabitantaceae</taxon>
        <taxon>Lichenibacterium</taxon>
    </lineage>
</organism>
<evidence type="ECO:0000259" key="5">
    <source>
        <dbReference type="PROSITE" id="PS51194"/>
    </source>
</evidence>
<reference evidence="6 7" key="2">
    <citation type="submission" date="2019-02" db="EMBL/GenBank/DDBJ databases">
        <title>'Lichenibacterium ramalinii' gen. nov. sp. nov., 'Lichenibacterium minor' gen. nov. sp. nov.</title>
        <authorList>
            <person name="Pankratov T."/>
        </authorList>
    </citation>
    <scope>NUCLEOTIDE SEQUENCE [LARGE SCALE GENOMIC DNA]</scope>
    <source>
        <strain evidence="6 7">RmlP026</strain>
    </source>
</reference>
<dbReference type="Gene3D" id="3.40.50.10810">
    <property type="entry name" value="Tandem AAA-ATPase domain"/>
    <property type="match status" value="1"/>
</dbReference>
<evidence type="ECO:0000313" key="7">
    <source>
        <dbReference type="Proteomes" id="UP000290759"/>
    </source>
</evidence>
<dbReference type="PROSITE" id="PS51192">
    <property type="entry name" value="HELICASE_ATP_BIND_1"/>
    <property type="match status" value="1"/>
</dbReference>
<accession>A0A4Q2U371</accession>
<dbReference type="PROSITE" id="PS51194">
    <property type="entry name" value="HELICASE_CTER"/>
    <property type="match status" value="1"/>
</dbReference>
<dbReference type="InterPro" id="IPR000330">
    <property type="entry name" value="SNF2_N"/>
</dbReference>
<feature type="domain" description="SWIM-type" evidence="3">
    <location>
        <begin position="55"/>
        <end position="89"/>
    </location>
</feature>
<keyword evidence="2" id="KW-0862">Zinc</keyword>
<dbReference type="SMART" id="SM00487">
    <property type="entry name" value="DEXDc"/>
    <property type="match status" value="1"/>
</dbReference>
<evidence type="ECO:0000256" key="1">
    <source>
        <dbReference type="ARBA" id="ARBA00022801"/>
    </source>
</evidence>
<evidence type="ECO:0000259" key="3">
    <source>
        <dbReference type="PROSITE" id="PS50966"/>
    </source>
</evidence>
<dbReference type="CDD" id="cd18793">
    <property type="entry name" value="SF2_C_SNF"/>
    <property type="match status" value="1"/>
</dbReference>
<keyword evidence="2" id="KW-0863">Zinc-finger</keyword>
<evidence type="ECO:0000256" key="2">
    <source>
        <dbReference type="PROSITE-ProRule" id="PRU00325"/>
    </source>
</evidence>